<feature type="active site" evidence="9 10">
    <location>
        <position position="851"/>
    </location>
</feature>
<keyword evidence="3 10" id="KW-0489">Methyltransferase</keyword>
<dbReference type="InterPro" id="IPR043151">
    <property type="entry name" value="BAH_sf"/>
</dbReference>
<dbReference type="NCBIfam" id="TIGR00675">
    <property type="entry name" value="dcm"/>
    <property type="match status" value="1"/>
</dbReference>
<dbReference type="EMBL" id="KL142367">
    <property type="protein sequence ID" value="KDR85517.1"/>
    <property type="molecule type" value="Genomic_DNA"/>
</dbReference>
<keyword evidence="8" id="KW-0539">Nucleus</keyword>
<evidence type="ECO:0000256" key="12">
    <source>
        <dbReference type="SAM" id="MobiDB-lite"/>
    </source>
</evidence>
<dbReference type="OrthoDB" id="5376140at2759"/>
<organism evidence="14 15">
    <name type="scientific">Galerina marginata (strain CBS 339.88)</name>
    <dbReference type="NCBI Taxonomy" id="685588"/>
    <lineage>
        <taxon>Eukaryota</taxon>
        <taxon>Fungi</taxon>
        <taxon>Dikarya</taxon>
        <taxon>Basidiomycota</taxon>
        <taxon>Agaricomycotina</taxon>
        <taxon>Agaricomycetes</taxon>
        <taxon>Agaricomycetidae</taxon>
        <taxon>Agaricales</taxon>
        <taxon>Agaricineae</taxon>
        <taxon>Strophariaceae</taxon>
        <taxon>Galerina</taxon>
    </lineage>
</organism>
<dbReference type="PRINTS" id="PR00105">
    <property type="entry name" value="C5METTRFRASE"/>
</dbReference>
<keyword evidence="6" id="KW-0677">Repeat</keyword>
<comment type="subcellular location">
    <subcellularLocation>
        <location evidence="1">Nucleus</location>
    </subcellularLocation>
</comment>
<dbReference type="SUPFAM" id="SSF53335">
    <property type="entry name" value="S-adenosyl-L-methionine-dependent methyltransferases"/>
    <property type="match status" value="1"/>
</dbReference>
<dbReference type="InterPro" id="IPR029063">
    <property type="entry name" value="SAM-dependent_MTases_sf"/>
</dbReference>
<dbReference type="EC" id="2.1.1.37" evidence="2"/>
<dbReference type="PROSITE" id="PS51038">
    <property type="entry name" value="BAH"/>
    <property type="match status" value="2"/>
</dbReference>
<evidence type="ECO:0000256" key="5">
    <source>
        <dbReference type="ARBA" id="ARBA00022691"/>
    </source>
</evidence>
<dbReference type="GO" id="GO:0044027">
    <property type="term" value="P:negative regulation of gene expression via chromosomal CpG island methylation"/>
    <property type="evidence" value="ECO:0007669"/>
    <property type="project" value="TreeGrafter"/>
</dbReference>
<dbReference type="GO" id="GO:0032259">
    <property type="term" value="P:methylation"/>
    <property type="evidence" value="ECO:0007669"/>
    <property type="project" value="UniProtKB-KW"/>
</dbReference>
<dbReference type="PROSITE" id="PS51679">
    <property type="entry name" value="SAM_MT_C5"/>
    <property type="match status" value="1"/>
</dbReference>
<evidence type="ECO:0000256" key="11">
    <source>
        <dbReference type="RuleBase" id="RU000416"/>
    </source>
</evidence>
<dbReference type="GO" id="GO:0003886">
    <property type="term" value="F:DNA (cytosine-5-)-methyltransferase activity"/>
    <property type="evidence" value="ECO:0007669"/>
    <property type="project" value="UniProtKB-EC"/>
</dbReference>
<accession>A0A067TT91</accession>
<dbReference type="GO" id="GO:0005634">
    <property type="term" value="C:nucleus"/>
    <property type="evidence" value="ECO:0007669"/>
    <property type="project" value="UniProtKB-SubCell"/>
</dbReference>
<evidence type="ECO:0000256" key="2">
    <source>
        <dbReference type="ARBA" id="ARBA00011975"/>
    </source>
</evidence>
<dbReference type="PIRSF" id="PIRSF037404">
    <property type="entry name" value="DNMT1"/>
    <property type="match status" value="1"/>
</dbReference>
<evidence type="ECO:0000256" key="7">
    <source>
        <dbReference type="ARBA" id="ARBA00023125"/>
    </source>
</evidence>
<dbReference type="Gene3D" id="3.90.120.10">
    <property type="entry name" value="DNA Methylase, subunit A, domain 2"/>
    <property type="match status" value="1"/>
</dbReference>
<keyword evidence="15" id="KW-1185">Reference proteome</keyword>
<dbReference type="PANTHER" id="PTHR10629">
    <property type="entry name" value="CYTOSINE-SPECIFIC METHYLTRANSFERASE"/>
    <property type="match status" value="1"/>
</dbReference>
<evidence type="ECO:0000256" key="9">
    <source>
        <dbReference type="PIRSR" id="PIRSR037404-1"/>
    </source>
</evidence>
<evidence type="ECO:0000256" key="6">
    <source>
        <dbReference type="ARBA" id="ARBA00022737"/>
    </source>
</evidence>
<feature type="compositionally biased region" description="Low complexity" evidence="12">
    <location>
        <begin position="37"/>
        <end position="47"/>
    </location>
</feature>
<comment type="similarity">
    <text evidence="10 11">Belongs to the class I-like SAM-binding methyltransferase superfamily. C5-methyltransferase family.</text>
</comment>
<keyword evidence="4 10" id="KW-0808">Transferase</keyword>
<evidence type="ECO:0000256" key="4">
    <source>
        <dbReference type="ARBA" id="ARBA00022679"/>
    </source>
</evidence>
<evidence type="ECO:0000256" key="8">
    <source>
        <dbReference type="ARBA" id="ARBA00023242"/>
    </source>
</evidence>
<evidence type="ECO:0000313" key="14">
    <source>
        <dbReference type="EMBL" id="KDR85517.1"/>
    </source>
</evidence>
<dbReference type="Gene3D" id="3.40.50.150">
    <property type="entry name" value="Vaccinia Virus protein VP39"/>
    <property type="match status" value="1"/>
</dbReference>
<dbReference type="Pfam" id="PF00145">
    <property type="entry name" value="DNA_methylase"/>
    <property type="match status" value="1"/>
</dbReference>
<dbReference type="InterPro" id="IPR022702">
    <property type="entry name" value="Cytosine_MeTrfase1_RFD"/>
</dbReference>
<feature type="compositionally biased region" description="Basic and acidic residues" evidence="12">
    <location>
        <begin position="51"/>
        <end position="61"/>
    </location>
</feature>
<dbReference type="GO" id="GO:0006346">
    <property type="term" value="P:DNA methylation-dependent constitutive heterochromatin formation"/>
    <property type="evidence" value="ECO:0007669"/>
    <property type="project" value="InterPro"/>
</dbReference>
<evidence type="ECO:0000313" key="15">
    <source>
        <dbReference type="Proteomes" id="UP000027222"/>
    </source>
</evidence>
<dbReference type="HOGENOM" id="CLU_008262_0_0_1"/>
<dbReference type="InterPro" id="IPR050390">
    <property type="entry name" value="C5-Methyltransferase"/>
</dbReference>
<dbReference type="STRING" id="685588.A0A067TT91"/>
<dbReference type="GO" id="GO:0003677">
    <property type="term" value="F:DNA binding"/>
    <property type="evidence" value="ECO:0007669"/>
    <property type="project" value="UniProtKB-KW"/>
</dbReference>
<feature type="region of interest" description="Disordered" evidence="12">
    <location>
        <begin position="1"/>
        <end position="68"/>
    </location>
</feature>
<proteinExistence type="inferred from homology"/>
<dbReference type="Pfam" id="PF01426">
    <property type="entry name" value="BAH"/>
    <property type="match status" value="1"/>
</dbReference>
<dbReference type="AlphaFoldDB" id="A0A067TT91"/>
<dbReference type="InterPro" id="IPR001525">
    <property type="entry name" value="C5_MeTfrase"/>
</dbReference>
<reference evidence="15" key="1">
    <citation type="journal article" date="2014" name="Proc. Natl. Acad. Sci. U.S.A.">
        <title>Extensive sampling of basidiomycete genomes demonstrates inadequacy of the white-rot/brown-rot paradigm for wood decay fungi.</title>
        <authorList>
            <person name="Riley R."/>
            <person name="Salamov A.A."/>
            <person name="Brown D.W."/>
            <person name="Nagy L.G."/>
            <person name="Floudas D."/>
            <person name="Held B.W."/>
            <person name="Levasseur A."/>
            <person name="Lombard V."/>
            <person name="Morin E."/>
            <person name="Otillar R."/>
            <person name="Lindquist E.A."/>
            <person name="Sun H."/>
            <person name="LaButti K.M."/>
            <person name="Schmutz J."/>
            <person name="Jabbour D."/>
            <person name="Luo H."/>
            <person name="Baker S.E."/>
            <person name="Pisabarro A.G."/>
            <person name="Walton J.D."/>
            <person name="Blanchette R.A."/>
            <person name="Henrissat B."/>
            <person name="Martin F."/>
            <person name="Cullen D."/>
            <person name="Hibbett D.S."/>
            <person name="Grigoriev I.V."/>
        </authorList>
    </citation>
    <scope>NUCLEOTIDE SEQUENCE [LARGE SCALE GENOMIC DNA]</scope>
    <source>
        <strain evidence="15">CBS 339.88</strain>
    </source>
</reference>
<evidence type="ECO:0000256" key="1">
    <source>
        <dbReference type="ARBA" id="ARBA00004123"/>
    </source>
</evidence>
<dbReference type="PANTHER" id="PTHR10629:SF52">
    <property type="entry name" value="DNA (CYTOSINE-5)-METHYLTRANSFERASE 1"/>
    <property type="match status" value="1"/>
</dbReference>
<protein>
    <recommendedName>
        <fullName evidence="2">DNA (cytosine-5-)-methyltransferase</fullName>
        <ecNumber evidence="2">2.1.1.37</ecNumber>
    </recommendedName>
</protein>
<feature type="domain" description="BAH" evidence="13">
    <location>
        <begin position="418"/>
        <end position="543"/>
    </location>
</feature>
<dbReference type="Gene3D" id="2.30.30.490">
    <property type="match status" value="2"/>
</dbReference>
<dbReference type="Proteomes" id="UP000027222">
    <property type="component" value="Unassembled WGS sequence"/>
</dbReference>
<name>A0A067TT91_GALM3</name>
<dbReference type="Pfam" id="PF12047">
    <property type="entry name" value="DNMT1-RFD"/>
    <property type="match status" value="1"/>
</dbReference>
<feature type="domain" description="BAH" evidence="13">
    <location>
        <begin position="592"/>
        <end position="713"/>
    </location>
</feature>
<dbReference type="GO" id="GO:0003682">
    <property type="term" value="F:chromatin binding"/>
    <property type="evidence" value="ECO:0007669"/>
    <property type="project" value="InterPro"/>
</dbReference>
<dbReference type="InterPro" id="IPR001025">
    <property type="entry name" value="BAH_dom"/>
</dbReference>
<evidence type="ECO:0000256" key="3">
    <source>
        <dbReference type="ARBA" id="ARBA00022603"/>
    </source>
</evidence>
<evidence type="ECO:0000256" key="10">
    <source>
        <dbReference type="PROSITE-ProRule" id="PRU01016"/>
    </source>
</evidence>
<sequence length="1244" mass="141927">MARRRPSAFEVSFPDEVEMAPPEAERTKSTHMHAMDSRSSSVASTSSLGKRKQEGLSDQRSVKRQQLPKAAYYKKKKDAQVCIEDDKLIILGEDPDPDDDTDEKPIRELHKFSIFDPKHRKELVTLEALEQDDGVDRQFEAAGFVTPYFVNKEDEGQEDQDQENNLEQLQYVNLSAILRYTIDYSQDSEPFYIETQYAWYILKSPAEHYQPFYEHFYSPRRIAQIVISRALNAPQELYKSFLETFTSKVDIFGRTYLEQYLWDSIVEIHEAILNETDFRKIMAVPFVKSILRRSPMALEASRPARQSGPKFKRQPKIKSYLGNIDLAVLKDEHQNTTCVTPRIAKLAQGLFREKMRVIGRPPTPLNKSEEDAYKTKAFKVLNRLIAKAKKPKKEIDYHKADRVSVQSGCYSSVDIDRKKYSIGDVVLVPNTEMLKRVLNKTIHPDLDSRIDHFFWFARIMYIIIDSQKVHLQWFHHGSQTIMSELAHPQELFLSDLCGHESLHAIVGKVTVHLSSDITSLDRRDEYFCKFTHDANLGTFTSIDFKSLELLENQSPPNNCPVCPIHQERDFETNARELKDGHGHVNGVAFAGSRYHLEDFVLYRAKMGPAHIGYITNFEFSKQSATVTMRKVGRVADLAEILSEGALKDERHLFLTDETEAVEVKELLRVIYVPSYKSFKEPEAALEDWLDLSYDHFYLKYAFPSMEPGSWNDKKRVGCEALGVCATCLQERLDKRKRTYEFIAESQNRALSTLDLFSGVGAFSRGLAEGSGGCLEVTHAIEIGPSAAKTFKQNHPGTIVYNQCANEMLRWIIKSLEGHEVEVPNQKYDDKTPVPPPPKRGEIQVITAGFPCQSHSTLNMYKSTEDIKSNLILTTLAYMDYYSPSFGYFENVPGFLKFSLNATQANEHQAMGDIEMGGLKLLIRALIDMNYQVRFGLLQAGHYGTPQRRVRFFMVVAKHGQVLPELPQPTHDFPDSKTLNIKYPENEISPIRMAHGTALHRVVTIEDAIGDLPRFDWKHPKPRSEKPEVQKKREKRLRIIPSIECKTSEPYCGFSGQIGYHMNPQTRYQKSARLIPTTDIQHYTKVLLPRKVERVLNIPLKAGADYRNLPAALHEWQFVDPTSSVGKMNYRPGMYGRLHGSEVFPTTVTNVDPTAKQSRVLHPLCYRMVTVRELARSQGFPDSFVFHAIGNNIVTMHRQIGNAVPLPVARGLHSAKMQSLLIDDADGQLGNEGLYSEGIGRTRGR</sequence>
<feature type="compositionally biased region" description="Basic and acidic residues" evidence="12">
    <location>
        <begin position="23"/>
        <end position="36"/>
    </location>
</feature>
<gene>
    <name evidence="14" type="ORF">GALMADRAFT_218616</name>
</gene>
<evidence type="ECO:0000259" key="13">
    <source>
        <dbReference type="PROSITE" id="PS51038"/>
    </source>
</evidence>
<dbReference type="SMART" id="SM00439">
    <property type="entry name" value="BAH"/>
    <property type="match status" value="1"/>
</dbReference>
<keyword evidence="7" id="KW-0238">DNA-binding</keyword>
<keyword evidence="5 10" id="KW-0949">S-adenosyl-L-methionine</keyword>